<name>A0A9W8AEC5_9FUNG</name>
<evidence type="ECO:0000256" key="5">
    <source>
        <dbReference type="ARBA" id="ARBA00023002"/>
    </source>
</evidence>
<dbReference type="OrthoDB" id="7481291at2759"/>
<reference evidence="12" key="1">
    <citation type="submission" date="2022-07" db="EMBL/GenBank/DDBJ databases">
        <title>Phylogenomic reconstructions and comparative analyses of Kickxellomycotina fungi.</title>
        <authorList>
            <person name="Reynolds N.K."/>
            <person name="Stajich J.E."/>
            <person name="Barry K."/>
            <person name="Grigoriev I.V."/>
            <person name="Crous P."/>
            <person name="Smith M.E."/>
        </authorList>
    </citation>
    <scope>NUCLEOTIDE SEQUENCE</scope>
    <source>
        <strain evidence="12">RSA 861</strain>
    </source>
</reference>
<evidence type="ECO:0000256" key="7">
    <source>
        <dbReference type="ARBA" id="ARBA00023128"/>
    </source>
</evidence>
<feature type="compositionally biased region" description="Polar residues" evidence="11">
    <location>
        <begin position="21"/>
        <end position="30"/>
    </location>
</feature>
<evidence type="ECO:0000256" key="3">
    <source>
        <dbReference type="ARBA" id="ARBA00022448"/>
    </source>
</evidence>
<dbReference type="GO" id="GO:0005758">
    <property type="term" value="C:mitochondrial intermembrane space"/>
    <property type="evidence" value="ECO:0007669"/>
    <property type="project" value="TreeGrafter"/>
</dbReference>
<organism evidence="12 13">
    <name type="scientific">Tieghemiomyces parasiticus</name>
    <dbReference type="NCBI Taxonomy" id="78921"/>
    <lineage>
        <taxon>Eukaryota</taxon>
        <taxon>Fungi</taxon>
        <taxon>Fungi incertae sedis</taxon>
        <taxon>Zoopagomycota</taxon>
        <taxon>Kickxellomycotina</taxon>
        <taxon>Dimargaritomycetes</taxon>
        <taxon>Dimargaritales</taxon>
        <taxon>Dimargaritaceae</taxon>
        <taxon>Tieghemiomyces</taxon>
    </lineage>
</organism>
<sequence length="165" mass="17950">MSSDQSKDTVQFVTREDLSATDPSGATSPPTAAHQADVDEWADRETSQPALDTPTESEKPPQAYDPETGEINWDCPCLGGMATEGPCAEAFRDSFSCFVYSKTDPQGMDCVDKFMAMQECFAAHPEHYSDLVEAENEAAAKGEDDDEDDIDDVFEPEAPVPSRPS</sequence>
<evidence type="ECO:0000256" key="2">
    <source>
        <dbReference type="ARBA" id="ARBA00013714"/>
    </source>
</evidence>
<keyword evidence="6" id="KW-0811">Translocation</keyword>
<evidence type="ECO:0000313" key="12">
    <source>
        <dbReference type="EMBL" id="KAJ1925690.1"/>
    </source>
</evidence>
<keyword evidence="13" id="KW-1185">Reference proteome</keyword>
<evidence type="ECO:0000256" key="4">
    <source>
        <dbReference type="ARBA" id="ARBA00022927"/>
    </source>
</evidence>
<dbReference type="AlphaFoldDB" id="A0A9W8AEC5"/>
<keyword evidence="7" id="KW-0496">Mitochondrion</keyword>
<keyword evidence="9" id="KW-0676">Redox-active center</keyword>
<feature type="region of interest" description="Disordered" evidence="11">
    <location>
        <begin position="135"/>
        <end position="165"/>
    </location>
</feature>
<feature type="region of interest" description="Disordered" evidence="11">
    <location>
        <begin position="1"/>
        <end position="71"/>
    </location>
</feature>
<evidence type="ECO:0000313" key="13">
    <source>
        <dbReference type="Proteomes" id="UP001150569"/>
    </source>
</evidence>
<accession>A0A9W8AEC5</accession>
<keyword evidence="3" id="KW-0813">Transport</keyword>
<keyword evidence="8" id="KW-1015">Disulfide bond</keyword>
<dbReference type="PANTHER" id="PTHR21622">
    <property type="entry name" value="COILED-COIL-HELIX-COILED-COIL-HELIX DOMAIN CONTAINING 4"/>
    <property type="match status" value="1"/>
</dbReference>
<evidence type="ECO:0000256" key="9">
    <source>
        <dbReference type="ARBA" id="ARBA00023284"/>
    </source>
</evidence>
<evidence type="ECO:0000256" key="6">
    <source>
        <dbReference type="ARBA" id="ARBA00023010"/>
    </source>
</evidence>
<feature type="compositionally biased region" description="Acidic residues" evidence="11">
    <location>
        <begin position="143"/>
        <end position="155"/>
    </location>
</feature>
<comment type="caution">
    <text evidence="12">The sequence shown here is derived from an EMBL/GenBank/DDBJ whole genome shotgun (WGS) entry which is preliminary data.</text>
</comment>
<dbReference type="Proteomes" id="UP001150569">
    <property type="component" value="Unassembled WGS sequence"/>
</dbReference>
<protein>
    <recommendedName>
        <fullName evidence="2">Mitochondrial intermembrane space import and assembly protein 40</fullName>
    </recommendedName>
    <alternativeName>
        <fullName evidence="10">Mitochondrial import inner membrane translocase TIM40</fullName>
    </alternativeName>
</protein>
<dbReference type="EMBL" id="JANBPT010000212">
    <property type="protein sequence ID" value="KAJ1925690.1"/>
    <property type="molecule type" value="Genomic_DNA"/>
</dbReference>
<feature type="compositionally biased region" description="Polar residues" evidence="11">
    <location>
        <begin position="1"/>
        <end position="12"/>
    </location>
</feature>
<proteinExistence type="predicted"/>
<evidence type="ECO:0000256" key="1">
    <source>
        <dbReference type="ARBA" id="ARBA00004164"/>
    </source>
</evidence>
<evidence type="ECO:0000256" key="10">
    <source>
        <dbReference type="ARBA" id="ARBA00033150"/>
    </source>
</evidence>
<dbReference type="PANTHER" id="PTHR21622:SF0">
    <property type="entry name" value="COILED-COIL-HELIX-COILED-COIL-HELIX DOMAIN CONTAINING 4"/>
    <property type="match status" value="1"/>
</dbReference>
<comment type="subcellular location">
    <subcellularLocation>
        <location evidence="1">Mitochondrion inner membrane</location>
        <topology evidence="1">Single-pass type II membrane protein</topology>
        <orientation evidence="1">Intermembrane side</orientation>
    </subcellularLocation>
</comment>
<evidence type="ECO:0000256" key="8">
    <source>
        <dbReference type="ARBA" id="ARBA00023157"/>
    </source>
</evidence>
<evidence type="ECO:0000256" key="11">
    <source>
        <dbReference type="SAM" id="MobiDB-lite"/>
    </source>
</evidence>
<dbReference type="Gene3D" id="1.10.287.2900">
    <property type="match status" value="1"/>
</dbReference>
<dbReference type="GO" id="GO:0005743">
    <property type="term" value="C:mitochondrial inner membrane"/>
    <property type="evidence" value="ECO:0007669"/>
    <property type="project" value="UniProtKB-SubCell"/>
</dbReference>
<dbReference type="InterPro" id="IPR039289">
    <property type="entry name" value="CHCHD4"/>
</dbReference>
<dbReference type="PROSITE" id="PS51808">
    <property type="entry name" value="CHCH"/>
    <property type="match status" value="1"/>
</dbReference>
<gene>
    <name evidence="12" type="primary">MIA40_3</name>
    <name evidence="12" type="ORF">IWQ60_004398</name>
</gene>
<keyword evidence="5" id="KW-0560">Oxidoreductase</keyword>
<dbReference type="GO" id="GO:0045041">
    <property type="term" value="P:protein import into mitochondrial intermembrane space"/>
    <property type="evidence" value="ECO:0007669"/>
    <property type="project" value="InterPro"/>
</dbReference>
<dbReference type="GO" id="GO:0015035">
    <property type="term" value="F:protein-disulfide reductase activity"/>
    <property type="evidence" value="ECO:0007669"/>
    <property type="project" value="InterPro"/>
</dbReference>
<keyword evidence="4" id="KW-0653">Protein transport</keyword>